<dbReference type="InterPro" id="IPR002656">
    <property type="entry name" value="Acyl_transf_3_dom"/>
</dbReference>
<evidence type="ECO:0000313" key="5">
    <source>
        <dbReference type="EMBL" id="MDQ0516230.1"/>
    </source>
</evidence>
<feature type="transmembrane region" description="Helical" evidence="2">
    <location>
        <begin position="126"/>
        <end position="146"/>
    </location>
</feature>
<keyword evidence="6" id="KW-1185">Reference proteome</keyword>
<gene>
    <name evidence="5" type="ORF">QO015_001843</name>
</gene>
<dbReference type="InterPro" id="IPR050879">
    <property type="entry name" value="Acyltransferase_3"/>
</dbReference>
<comment type="caution">
    <text evidence="5">The sequence shown here is derived from an EMBL/GenBank/DDBJ whole genome shotgun (WGS) entry which is preliminary data.</text>
</comment>
<protein>
    <submittedName>
        <fullName evidence="5">Peptidoglycan/LPS O-acetylase OafA/YrhL</fullName>
    </submittedName>
</protein>
<feature type="transmembrane region" description="Helical" evidence="2">
    <location>
        <begin position="55"/>
        <end position="75"/>
    </location>
</feature>
<feature type="transmembrane region" description="Helical" evidence="2">
    <location>
        <begin position="192"/>
        <end position="212"/>
    </location>
</feature>
<evidence type="ECO:0000259" key="3">
    <source>
        <dbReference type="Pfam" id="PF01757"/>
    </source>
</evidence>
<proteinExistence type="predicted"/>
<evidence type="ECO:0000259" key="4">
    <source>
        <dbReference type="Pfam" id="PF19040"/>
    </source>
</evidence>
<organism evidence="5 6">
    <name type="scientific">Kaistia geumhonensis</name>
    <dbReference type="NCBI Taxonomy" id="410839"/>
    <lineage>
        <taxon>Bacteria</taxon>
        <taxon>Pseudomonadati</taxon>
        <taxon>Pseudomonadota</taxon>
        <taxon>Alphaproteobacteria</taxon>
        <taxon>Hyphomicrobiales</taxon>
        <taxon>Kaistiaceae</taxon>
        <taxon>Kaistia</taxon>
    </lineage>
</organism>
<feature type="transmembrane region" description="Helical" evidence="2">
    <location>
        <begin position="364"/>
        <end position="390"/>
    </location>
</feature>
<dbReference type="SUPFAM" id="SSF52266">
    <property type="entry name" value="SGNH hydrolase"/>
    <property type="match status" value="1"/>
</dbReference>
<reference evidence="5 6" key="1">
    <citation type="submission" date="2023-07" db="EMBL/GenBank/DDBJ databases">
        <title>Genomic Encyclopedia of Type Strains, Phase IV (KMG-IV): sequencing the most valuable type-strain genomes for metagenomic binning, comparative biology and taxonomic classification.</title>
        <authorList>
            <person name="Goeker M."/>
        </authorList>
    </citation>
    <scope>NUCLEOTIDE SEQUENCE [LARGE SCALE GENOMIC DNA]</scope>
    <source>
        <strain evidence="5 6">B1-1</strain>
    </source>
</reference>
<dbReference type="RefSeq" id="WP_266279866.1">
    <property type="nucleotide sequence ID" value="NZ_JAPKNF010000001.1"/>
</dbReference>
<feature type="transmembrane region" description="Helical" evidence="2">
    <location>
        <begin position="325"/>
        <end position="344"/>
    </location>
</feature>
<feature type="transmembrane region" description="Helical" evidence="2">
    <location>
        <begin position="166"/>
        <end position="183"/>
    </location>
</feature>
<accession>A0ABU0M5J8</accession>
<sequence>MRLGADAHPGESRSPGRPVTAAESGYKPHVDGLRAISIVAVVAYHAGVPGVGGGFVGVDIFFVISGFLIINQIVAGLEAGRFGIFDFYARRALRILPAYFVMLAVTVAIAAILLRSPADLRGLARSAVFAPTFLSNVYFWLSSGYFDTSADLKPLLHTWSLAVEEQFYLVVPLLMAGLFALARRRSWRPRRLLGLAATIIAIASLIGCILFTPPDVDLRVAERNPAFFLAWWRVWEFVAGGVIAAAAATPWLRSSRLMAGLAGLAGLAMIALAVGFVGLGWLGVGTGTEDRVLGYPGYAALLPVLGAMLVILSGLVDPRSPSSRLLSLAPVVFVGQISYALYLWHWPLLVFGRLLPTDAPPALVSAVAVALAVLLAVATRILIELPILAWRRRSTLAPGSRLALRITLGGVAASVFMALAGTGIAELGYHRARTDPTTARIDAADVAGRSGCLSTSLDAQLACLAEPGSLGVLFGDSHALAMQPRLGFEAERNGTRLLQITGPGCNLQNLMLDPAASRDDAACGPMAERLDRFLPQLGTEAGFAIFDGYWEAVPSFYHGPDTAWAEERFGSALRAMLQRFTADGTRRMLVLGPLPKFERTDPLNCIDLSEALGFSTDRCGVPRAEEDARRAKTVAIMRGIVGEFANARFVDPIDVFCDARLCMPQKNGAIAFFDDHHVNAIGAKAVYDAFPADFAWAFGTAAATASQPAP</sequence>
<feature type="domain" description="SGNH" evidence="4">
    <location>
        <begin position="461"/>
        <end position="690"/>
    </location>
</feature>
<dbReference type="Proteomes" id="UP001223743">
    <property type="component" value="Unassembled WGS sequence"/>
</dbReference>
<evidence type="ECO:0000313" key="6">
    <source>
        <dbReference type="Proteomes" id="UP001223743"/>
    </source>
</evidence>
<feature type="region of interest" description="Disordered" evidence="1">
    <location>
        <begin position="1"/>
        <end position="22"/>
    </location>
</feature>
<dbReference type="PANTHER" id="PTHR23028:SF53">
    <property type="entry name" value="ACYL_TRANSF_3 DOMAIN-CONTAINING PROTEIN"/>
    <property type="match status" value="1"/>
</dbReference>
<dbReference type="InterPro" id="IPR043968">
    <property type="entry name" value="SGNH"/>
</dbReference>
<feature type="transmembrane region" description="Helical" evidence="2">
    <location>
        <begin position="259"/>
        <end position="283"/>
    </location>
</feature>
<feature type="transmembrane region" description="Helical" evidence="2">
    <location>
        <begin position="295"/>
        <end position="316"/>
    </location>
</feature>
<dbReference type="EMBL" id="JAUSWJ010000001">
    <property type="protein sequence ID" value="MDQ0516230.1"/>
    <property type="molecule type" value="Genomic_DNA"/>
</dbReference>
<keyword evidence="2" id="KW-0812">Transmembrane</keyword>
<dbReference type="PANTHER" id="PTHR23028">
    <property type="entry name" value="ACETYLTRANSFERASE"/>
    <property type="match status" value="1"/>
</dbReference>
<dbReference type="Pfam" id="PF01757">
    <property type="entry name" value="Acyl_transf_3"/>
    <property type="match status" value="1"/>
</dbReference>
<feature type="transmembrane region" description="Helical" evidence="2">
    <location>
        <begin position="32"/>
        <end position="48"/>
    </location>
</feature>
<evidence type="ECO:0000256" key="1">
    <source>
        <dbReference type="SAM" id="MobiDB-lite"/>
    </source>
</evidence>
<feature type="domain" description="Acyltransferase 3" evidence="3">
    <location>
        <begin position="30"/>
        <end position="378"/>
    </location>
</feature>
<feature type="transmembrane region" description="Helical" evidence="2">
    <location>
        <begin position="232"/>
        <end position="252"/>
    </location>
</feature>
<keyword evidence="2" id="KW-1133">Transmembrane helix</keyword>
<dbReference type="Pfam" id="PF19040">
    <property type="entry name" value="SGNH"/>
    <property type="match status" value="1"/>
</dbReference>
<evidence type="ECO:0000256" key="2">
    <source>
        <dbReference type="SAM" id="Phobius"/>
    </source>
</evidence>
<name>A0ABU0M5J8_9HYPH</name>
<keyword evidence="2" id="KW-0472">Membrane</keyword>
<feature type="transmembrane region" description="Helical" evidence="2">
    <location>
        <begin position="95"/>
        <end position="114"/>
    </location>
</feature>
<feature type="transmembrane region" description="Helical" evidence="2">
    <location>
        <begin position="402"/>
        <end position="425"/>
    </location>
</feature>